<comment type="caution">
    <text evidence="1">The sequence shown here is derived from an EMBL/GenBank/DDBJ whole genome shotgun (WGS) entry which is preliminary data.</text>
</comment>
<feature type="non-terminal residue" evidence="1">
    <location>
        <position position="1"/>
    </location>
</feature>
<evidence type="ECO:0000313" key="2">
    <source>
        <dbReference type="Proteomes" id="UP000823922"/>
    </source>
</evidence>
<dbReference type="AlphaFoldDB" id="A0A9D2TSP3"/>
<organism evidence="1 2">
    <name type="scientific">Candidatus Eisenbergiella intestinigallinarum</name>
    <dbReference type="NCBI Taxonomy" id="2838549"/>
    <lineage>
        <taxon>Bacteria</taxon>
        <taxon>Bacillati</taxon>
        <taxon>Bacillota</taxon>
        <taxon>Clostridia</taxon>
        <taxon>Lachnospirales</taxon>
        <taxon>Lachnospiraceae</taxon>
        <taxon>Eisenbergiella</taxon>
    </lineage>
</organism>
<reference evidence="1" key="2">
    <citation type="submission" date="2021-04" db="EMBL/GenBank/DDBJ databases">
        <authorList>
            <person name="Gilroy R."/>
        </authorList>
    </citation>
    <scope>NUCLEOTIDE SEQUENCE</scope>
    <source>
        <strain evidence="1">ChiBcec1-1630</strain>
    </source>
</reference>
<dbReference type="Proteomes" id="UP000823922">
    <property type="component" value="Unassembled WGS sequence"/>
</dbReference>
<proteinExistence type="predicted"/>
<sequence length="205" mass="23717">GKIRYYDQEASYKYVVVSADFEHPEIVFKMASVMFDKMRYEDTSNEGLEEYFQTNVDSTARPLSINIDYNDALYRCYEQLGAALNGSLKPEELQILEHSYYEKCAAYLEHPDTADAEEWAAYMSRIEACALLEEERLSVISPIFSGETETMAEKWSGLQEMEKEAYLRIISGEEELDYFDIFVEEWLEQGGAQITQEVREAVSSF</sequence>
<dbReference type="SUPFAM" id="SSF53850">
    <property type="entry name" value="Periplasmic binding protein-like II"/>
    <property type="match status" value="1"/>
</dbReference>
<name>A0A9D2TSP3_9FIRM</name>
<dbReference type="EMBL" id="DWVS01000390">
    <property type="protein sequence ID" value="HJC89292.1"/>
    <property type="molecule type" value="Genomic_DNA"/>
</dbReference>
<gene>
    <name evidence="1" type="ORF">H9926_14950</name>
</gene>
<accession>A0A9D2TSP3</accession>
<protein>
    <submittedName>
        <fullName evidence="1">Peripheral protein</fullName>
    </submittedName>
</protein>
<evidence type="ECO:0000313" key="1">
    <source>
        <dbReference type="EMBL" id="HJC89292.1"/>
    </source>
</evidence>
<reference evidence="1" key="1">
    <citation type="journal article" date="2021" name="PeerJ">
        <title>Extensive microbial diversity within the chicken gut microbiome revealed by metagenomics and culture.</title>
        <authorList>
            <person name="Gilroy R."/>
            <person name="Ravi A."/>
            <person name="Getino M."/>
            <person name="Pursley I."/>
            <person name="Horton D.L."/>
            <person name="Alikhan N.F."/>
            <person name="Baker D."/>
            <person name="Gharbi K."/>
            <person name="Hall N."/>
            <person name="Watson M."/>
            <person name="Adriaenssens E.M."/>
            <person name="Foster-Nyarko E."/>
            <person name="Jarju S."/>
            <person name="Secka A."/>
            <person name="Antonio M."/>
            <person name="Oren A."/>
            <person name="Chaudhuri R.R."/>
            <person name="La Ragione R."/>
            <person name="Hildebrand F."/>
            <person name="Pallen M.J."/>
        </authorList>
    </citation>
    <scope>NUCLEOTIDE SEQUENCE</scope>
    <source>
        <strain evidence="1">ChiBcec1-1630</strain>
    </source>
</reference>